<dbReference type="Gene3D" id="1.10.1200.10">
    <property type="entry name" value="ACP-like"/>
    <property type="match status" value="1"/>
</dbReference>
<evidence type="ECO:0000313" key="2">
    <source>
        <dbReference type="EMBL" id="HEB97819.1"/>
    </source>
</evidence>
<dbReference type="InterPro" id="IPR009081">
    <property type="entry name" value="PP-bd_ACP"/>
</dbReference>
<name>A0A831W4Q9_9GAMM</name>
<dbReference type="EMBL" id="DRKP01000192">
    <property type="protein sequence ID" value="HEB97819.1"/>
    <property type="molecule type" value="Genomic_DNA"/>
</dbReference>
<proteinExistence type="predicted"/>
<sequence length="79" mass="8630">MSIEAEVIQVLEATLQLPKGQLRGDSALLGALPEFDSMAVVNVIGALEENFGIEFDDDEISAEIFESVETLVQFVEEKT</sequence>
<evidence type="ECO:0000259" key="1">
    <source>
        <dbReference type="PROSITE" id="PS50075"/>
    </source>
</evidence>
<comment type="caution">
    <text evidence="2">The sequence shown here is derived from an EMBL/GenBank/DDBJ whole genome shotgun (WGS) entry which is preliminary data.</text>
</comment>
<gene>
    <name evidence="2" type="ORF">ENI96_15480</name>
</gene>
<accession>A0A831W4Q9</accession>
<dbReference type="AlphaFoldDB" id="A0A831W4Q9"/>
<dbReference type="SUPFAM" id="SSF47336">
    <property type="entry name" value="ACP-like"/>
    <property type="match status" value="1"/>
</dbReference>
<protein>
    <submittedName>
        <fullName evidence="2">Acyl carrier protein</fullName>
    </submittedName>
</protein>
<organism evidence="2">
    <name type="scientific">Sedimenticola thiotaurini</name>
    <dbReference type="NCBI Taxonomy" id="1543721"/>
    <lineage>
        <taxon>Bacteria</taxon>
        <taxon>Pseudomonadati</taxon>
        <taxon>Pseudomonadota</taxon>
        <taxon>Gammaproteobacteria</taxon>
        <taxon>Chromatiales</taxon>
        <taxon>Sedimenticolaceae</taxon>
        <taxon>Sedimenticola</taxon>
    </lineage>
</organism>
<dbReference type="InterPro" id="IPR036736">
    <property type="entry name" value="ACP-like_sf"/>
</dbReference>
<reference evidence="2" key="1">
    <citation type="journal article" date="2020" name="mSystems">
        <title>Genome- and Community-Level Interaction Insights into Carbon Utilization and Element Cycling Functions of Hydrothermarchaeota in Hydrothermal Sediment.</title>
        <authorList>
            <person name="Zhou Z."/>
            <person name="Liu Y."/>
            <person name="Xu W."/>
            <person name="Pan J."/>
            <person name="Luo Z.H."/>
            <person name="Li M."/>
        </authorList>
    </citation>
    <scope>NUCLEOTIDE SEQUENCE [LARGE SCALE GENOMIC DNA]</scope>
    <source>
        <strain evidence="2">HyVt-443</strain>
    </source>
</reference>
<feature type="domain" description="Carrier" evidence="1">
    <location>
        <begin position="1"/>
        <end position="79"/>
    </location>
</feature>
<dbReference type="PROSITE" id="PS50075">
    <property type="entry name" value="CARRIER"/>
    <property type="match status" value="1"/>
</dbReference>
<dbReference type="Pfam" id="PF00550">
    <property type="entry name" value="PP-binding"/>
    <property type="match status" value="1"/>
</dbReference>
<dbReference type="Proteomes" id="UP000886251">
    <property type="component" value="Unassembled WGS sequence"/>
</dbReference>